<sequence length="79" mass="8783">MLKASFRPDSAEDALSGAGEELLWLLRQFSVDFGFGWLVRCGNHARTMLGAWACRRRGGFGVLRRLLPVLADFGVVTQE</sequence>
<comment type="caution">
    <text evidence="1">The sequence shown here is derived from an EMBL/GenBank/DDBJ whole genome shotgun (WGS) entry which is preliminary data.</text>
</comment>
<evidence type="ECO:0000313" key="2">
    <source>
        <dbReference type="Proteomes" id="UP000652761"/>
    </source>
</evidence>
<dbReference type="AlphaFoldDB" id="A0A843VAD6"/>
<organism evidence="1 2">
    <name type="scientific">Colocasia esculenta</name>
    <name type="common">Wild taro</name>
    <name type="synonym">Arum esculentum</name>
    <dbReference type="NCBI Taxonomy" id="4460"/>
    <lineage>
        <taxon>Eukaryota</taxon>
        <taxon>Viridiplantae</taxon>
        <taxon>Streptophyta</taxon>
        <taxon>Embryophyta</taxon>
        <taxon>Tracheophyta</taxon>
        <taxon>Spermatophyta</taxon>
        <taxon>Magnoliopsida</taxon>
        <taxon>Liliopsida</taxon>
        <taxon>Araceae</taxon>
        <taxon>Aroideae</taxon>
        <taxon>Colocasieae</taxon>
        <taxon>Colocasia</taxon>
    </lineage>
</organism>
<protein>
    <submittedName>
        <fullName evidence="1">Uncharacterized protein</fullName>
    </submittedName>
</protein>
<evidence type="ECO:0000313" key="1">
    <source>
        <dbReference type="EMBL" id="MQL90690.1"/>
    </source>
</evidence>
<proteinExistence type="predicted"/>
<keyword evidence="2" id="KW-1185">Reference proteome</keyword>
<dbReference type="Proteomes" id="UP000652761">
    <property type="component" value="Unassembled WGS sequence"/>
</dbReference>
<dbReference type="EMBL" id="NMUH01001266">
    <property type="protein sequence ID" value="MQL90690.1"/>
    <property type="molecule type" value="Genomic_DNA"/>
</dbReference>
<name>A0A843VAD6_COLES</name>
<accession>A0A843VAD6</accession>
<gene>
    <name evidence="1" type="ORF">Taro_023304</name>
</gene>
<reference evidence="1" key="1">
    <citation type="submission" date="2017-07" db="EMBL/GenBank/DDBJ databases">
        <title>Taro Niue Genome Assembly and Annotation.</title>
        <authorList>
            <person name="Atibalentja N."/>
            <person name="Keating K."/>
            <person name="Fields C.J."/>
        </authorList>
    </citation>
    <scope>NUCLEOTIDE SEQUENCE</scope>
    <source>
        <strain evidence="1">Niue_2</strain>
        <tissue evidence="1">Leaf</tissue>
    </source>
</reference>